<dbReference type="Proteomes" id="UP000188320">
    <property type="component" value="Unassembled WGS sequence"/>
</dbReference>
<keyword evidence="2" id="KW-1185">Reference proteome</keyword>
<dbReference type="AlphaFoldDB" id="A0A1R1PFM1"/>
<dbReference type="EMBL" id="LSSK01001440">
    <property type="protein sequence ID" value="OMH79719.1"/>
    <property type="molecule type" value="Genomic_DNA"/>
</dbReference>
<comment type="caution">
    <text evidence="1">The sequence shown here is derived from an EMBL/GenBank/DDBJ whole genome shotgun (WGS) entry which is preliminary data.</text>
</comment>
<accession>A0A1R1PFM1</accession>
<proteinExistence type="predicted"/>
<evidence type="ECO:0000313" key="1">
    <source>
        <dbReference type="EMBL" id="OMH79719.1"/>
    </source>
</evidence>
<organism evidence="1 2">
    <name type="scientific">Zancudomyces culisetae</name>
    <name type="common">Gut fungus</name>
    <name type="synonym">Smittium culisetae</name>
    <dbReference type="NCBI Taxonomy" id="1213189"/>
    <lineage>
        <taxon>Eukaryota</taxon>
        <taxon>Fungi</taxon>
        <taxon>Fungi incertae sedis</taxon>
        <taxon>Zoopagomycota</taxon>
        <taxon>Kickxellomycotina</taxon>
        <taxon>Harpellomycetes</taxon>
        <taxon>Harpellales</taxon>
        <taxon>Legeriomycetaceae</taxon>
        <taxon>Zancudomyces</taxon>
    </lineage>
</organism>
<reference evidence="2" key="1">
    <citation type="submission" date="2017-01" db="EMBL/GenBank/DDBJ databases">
        <authorList>
            <person name="Wang Y."/>
            <person name="White M."/>
            <person name="Kvist S."/>
            <person name="Moncalvo J.-M."/>
        </authorList>
    </citation>
    <scope>NUCLEOTIDE SEQUENCE [LARGE SCALE GENOMIC DNA]</scope>
    <source>
        <strain evidence="2">COL-18-3</strain>
    </source>
</reference>
<gene>
    <name evidence="1" type="ORF">AX774_g6857</name>
</gene>
<sequence length="90" mass="10001">MSGFMNKLKTALIQTAKNQGRYSSDSNHLGATSIEVDPEELRDSLADIMEHKFLQMKNPTKNEMSPNLIRRLTTLKNKGGVGRGWTGHAS</sequence>
<protein>
    <submittedName>
        <fullName evidence="1">Uncharacterized protein</fullName>
    </submittedName>
</protein>
<evidence type="ECO:0000313" key="2">
    <source>
        <dbReference type="Proteomes" id="UP000188320"/>
    </source>
</evidence>
<name>A0A1R1PFM1_ZANCU</name>